<dbReference type="AlphaFoldDB" id="A0A328TRL5"/>
<comment type="caution">
    <text evidence="1">The sequence shown here is derived from an EMBL/GenBank/DDBJ whole genome shotgun (WGS) entry which is preliminary data.</text>
</comment>
<evidence type="ECO:0000313" key="2">
    <source>
        <dbReference type="Proteomes" id="UP000244334"/>
    </source>
</evidence>
<gene>
    <name evidence="1" type="ORF">ACZ87_01102</name>
</gene>
<protein>
    <submittedName>
        <fullName evidence="1">IS30 family transposase</fullName>
    </submittedName>
</protein>
<keyword evidence="2" id="KW-1185">Reference proteome</keyword>
<reference evidence="1" key="1">
    <citation type="submission" date="2018-04" db="EMBL/GenBank/DDBJ databases">
        <title>Genomes of the Obligate Erwinia dacicola and Facultative Enterobacter sp. OLF Endosymbionts of the Olive Fruit fly, Bactrocera oleae.</title>
        <authorList>
            <person name="Estes A.M."/>
            <person name="Hearn D.J."/>
            <person name="Agarwal S."/>
            <person name="Pierson E.A."/>
            <person name="Dunning-Hotopp J.C."/>
        </authorList>
    </citation>
    <scope>NUCLEOTIDE SEQUENCE [LARGE SCALE GENOMIC DNA]</scope>
    <source>
        <strain evidence="1">Oroville</strain>
    </source>
</reference>
<evidence type="ECO:0000313" key="1">
    <source>
        <dbReference type="EMBL" id="RAP72073.1"/>
    </source>
</evidence>
<dbReference type="Proteomes" id="UP000244334">
    <property type="component" value="Unassembled WGS sequence"/>
</dbReference>
<dbReference type="EMBL" id="LJAM02000067">
    <property type="protein sequence ID" value="RAP72073.1"/>
    <property type="molecule type" value="Genomic_DNA"/>
</dbReference>
<proteinExistence type="predicted"/>
<organism evidence="1 2">
    <name type="scientific">Candidatus Erwinia dacicola</name>
    <dbReference type="NCBI Taxonomy" id="252393"/>
    <lineage>
        <taxon>Bacteria</taxon>
        <taxon>Pseudomonadati</taxon>
        <taxon>Pseudomonadota</taxon>
        <taxon>Gammaproteobacteria</taxon>
        <taxon>Enterobacterales</taxon>
        <taxon>Erwiniaceae</taxon>
        <taxon>Erwinia</taxon>
    </lineage>
</organism>
<accession>A0A328TRL5</accession>
<sequence length="75" mass="8361">MLALNISPAEAKLKQKLGHFKIDTIFGKDQKSFLLTLVDKALKTVIIRMLPNKRAKTVVAAFRDIEPILSASLKL</sequence>
<name>A0A328TRL5_9GAMM</name>